<dbReference type="PANTHER" id="PTHR37490:SF1">
    <property type="entry name" value="GLYCOSYLTRANSFERASE 2-LIKE DOMAIN-CONTAINING PROTEIN"/>
    <property type="match status" value="1"/>
</dbReference>
<sequence length="279" mass="33143">MNTSSTERTVHTLVIARYKENISWVKHVPDSFDIIIYNKSKRLPLFQKLLCKLNDRIQVVHIPNCGREAETYLRYVKETAEYGDPESYTVFCQGNPFEHSPDFLQLLNRVHLWDPLQPLSYRWRKDRNIPPKEVLKMDKRHFIEGLRVRVETFSLYSLGTIYFLDKGIQYTTKWYQSERNLGEGVNISHHFLKECNLPEIAKTAACHNLGRFTFGAIFAVKNQLLNDLQEESIYSMYDLTHKDDKYGYLFERHWMHIFGEPFLLNEREIPSNKFQEVQL</sequence>
<name>A0ABS9KHP0_9BACT</name>
<proteinExistence type="predicted"/>
<comment type="caution">
    <text evidence="1">The sequence shown here is derived from an EMBL/GenBank/DDBJ whole genome shotgun (WGS) entry which is preliminary data.</text>
</comment>
<reference evidence="1" key="2">
    <citation type="submission" date="2024-05" db="EMBL/GenBank/DDBJ databases">
        <title>Rhodohalobacter halophilus gen. nov., sp. nov., a moderately halophilic member of the family Balneolaceae.</title>
        <authorList>
            <person name="Xia J."/>
        </authorList>
    </citation>
    <scope>NUCLEOTIDE SEQUENCE</scope>
    <source>
        <strain evidence="1">WB101</strain>
    </source>
</reference>
<evidence type="ECO:0000313" key="2">
    <source>
        <dbReference type="Proteomes" id="UP001165366"/>
    </source>
</evidence>
<keyword evidence="2" id="KW-1185">Reference proteome</keyword>
<protein>
    <recommendedName>
        <fullName evidence="3">DUF3431 domain-containing protein</fullName>
    </recommendedName>
</protein>
<organism evidence="1 2">
    <name type="scientific">Rhodohalobacter sulfatireducens</name>
    <dbReference type="NCBI Taxonomy" id="2911366"/>
    <lineage>
        <taxon>Bacteria</taxon>
        <taxon>Pseudomonadati</taxon>
        <taxon>Balneolota</taxon>
        <taxon>Balneolia</taxon>
        <taxon>Balneolales</taxon>
        <taxon>Balneolaceae</taxon>
        <taxon>Rhodohalobacter</taxon>
    </lineage>
</organism>
<dbReference type="PANTHER" id="PTHR37490">
    <property type="entry name" value="EXPRESSED PROTEIN"/>
    <property type="match status" value="1"/>
</dbReference>
<evidence type="ECO:0000313" key="1">
    <source>
        <dbReference type="EMBL" id="MCG2590346.1"/>
    </source>
</evidence>
<accession>A0ABS9KHP0</accession>
<evidence type="ECO:0008006" key="3">
    <source>
        <dbReference type="Google" id="ProtNLM"/>
    </source>
</evidence>
<dbReference type="Proteomes" id="UP001165366">
    <property type="component" value="Unassembled WGS sequence"/>
</dbReference>
<gene>
    <name evidence="1" type="ORF">L6773_17350</name>
</gene>
<dbReference type="EMBL" id="JAKLWS010000031">
    <property type="protein sequence ID" value="MCG2590346.1"/>
    <property type="molecule type" value="Genomic_DNA"/>
</dbReference>
<reference evidence="1" key="1">
    <citation type="submission" date="2022-01" db="EMBL/GenBank/DDBJ databases">
        <authorList>
            <person name="Wang Y."/>
        </authorList>
    </citation>
    <scope>NUCLEOTIDE SEQUENCE</scope>
    <source>
        <strain evidence="1">WB101</strain>
    </source>
</reference>
<dbReference type="RefSeq" id="WP_237855727.1">
    <property type="nucleotide sequence ID" value="NZ_JAKLWS010000031.1"/>
</dbReference>